<accession>A0A022R077</accession>
<protein>
    <submittedName>
        <fullName evidence="1">Uncharacterized protein</fullName>
    </submittedName>
</protein>
<evidence type="ECO:0000313" key="1">
    <source>
        <dbReference type="EMBL" id="EYU33319.1"/>
    </source>
</evidence>
<organism evidence="1 2">
    <name type="scientific">Erythranthe guttata</name>
    <name type="common">Yellow monkey flower</name>
    <name type="synonym">Mimulus guttatus</name>
    <dbReference type="NCBI Taxonomy" id="4155"/>
    <lineage>
        <taxon>Eukaryota</taxon>
        <taxon>Viridiplantae</taxon>
        <taxon>Streptophyta</taxon>
        <taxon>Embryophyta</taxon>
        <taxon>Tracheophyta</taxon>
        <taxon>Spermatophyta</taxon>
        <taxon>Magnoliopsida</taxon>
        <taxon>eudicotyledons</taxon>
        <taxon>Gunneridae</taxon>
        <taxon>Pentapetalae</taxon>
        <taxon>asterids</taxon>
        <taxon>lamiids</taxon>
        <taxon>Lamiales</taxon>
        <taxon>Phrymaceae</taxon>
        <taxon>Erythranthe</taxon>
    </lineage>
</organism>
<dbReference type="EMBL" id="KI630778">
    <property type="protein sequence ID" value="EYU33319.1"/>
    <property type="molecule type" value="Genomic_DNA"/>
</dbReference>
<feature type="non-terminal residue" evidence="1">
    <location>
        <position position="1"/>
    </location>
</feature>
<gene>
    <name evidence="1" type="ORF">MIMGU_mgv1a0250192mg</name>
</gene>
<keyword evidence="2" id="KW-1185">Reference proteome</keyword>
<reference evidence="1 2" key="1">
    <citation type="journal article" date="2013" name="Proc. Natl. Acad. Sci. U.S.A.">
        <title>Fine-scale variation in meiotic recombination in Mimulus inferred from population shotgun sequencing.</title>
        <authorList>
            <person name="Hellsten U."/>
            <person name="Wright K.M."/>
            <person name="Jenkins J."/>
            <person name="Shu S."/>
            <person name="Yuan Y."/>
            <person name="Wessler S.R."/>
            <person name="Schmutz J."/>
            <person name="Willis J.H."/>
            <person name="Rokhsar D.S."/>
        </authorList>
    </citation>
    <scope>NUCLEOTIDE SEQUENCE [LARGE SCALE GENOMIC DNA]</scope>
    <source>
        <strain evidence="2">cv. DUN x IM62</strain>
    </source>
</reference>
<name>A0A022R077_ERYGU</name>
<proteinExistence type="predicted"/>
<evidence type="ECO:0000313" key="2">
    <source>
        <dbReference type="Proteomes" id="UP000030748"/>
    </source>
</evidence>
<dbReference type="AlphaFoldDB" id="A0A022R077"/>
<sequence length="246" mass="27218">LGWVTPCTPTPHLFGILPVSRFFFFSCSKFLSHTPCICLAKSSARTDRTEKFWGGRSIENARISPINVPFASETARERAKRTIFTSSVGSMGLRPSDTTTASERASRAYADCVVTPPESKVINSSCCTPTPHLFGILPVSRFFFFFFFFLQFLSHTPCICLAKSSARTDRAEKFWDGRSIENARISPINVPFASETARERAKRTIFTSSVGSMGLRPIDTTTASERASRAYADCVVTPPESKVINV</sequence>
<dbReference type="Proteomes" id="UP000030748">
    <property type="component" value="Unassembled WGS sequence"/>
</dbReference>